<reference evidence="1" key="2">
    <citation type="journal article" date="2015" name="Data Brief">
        <title>Shoot transcriptome of the giant reed, Arundo donax.</title>
        <authorList>
            <person name="Barrero R.A."/>
            <person name="Guerrero F.D."/>
            <person name="Moolhuijzen P."/>
            <person name="Goolsby J.A."/>
            <person name="Tidwell J."/>
            <person name="Bellgard S.E."/>
            <person name="Bellgard M.I."/>
        </authorList>
    </citation>
    <scope>NUCLEOTIDE SEQUENCE</scope>
    <source>
        <tissue evidence="1">Shoot tissue taken approximately 20 cm above the soil surface</tissue>
    </source>
</reference>
<proteinExistence type="predicted"/>
<dbReference type="AlphaFoldDB" id="A0A0A9AN56"/>
<protein>
    <submittedName>
        <fullName evidence="1">Uncharacterized protein</fullName>
    </submittedName>
</protein>
<reference evidence="1" key="1">
    <citation type="submission" date="2014-09" db="EMBL/GenBank/DDBJ databases">
        <authorList>
            <person name="Magalhaes I.L.F."/>
            <person name="Oliveira U."/>
            <person name="Santos F.R."/>
            <person name="Vidigal T.H.D.A."/>
            <person name="Brescovit A.D."/>
            <person name="Santos A.J."/>
        </authorList>
    </citation>
    <scope>NUCLEOTIDE SEQUENCE</scope>
    <source>
        <tissue evidence="1">Shoot tissue taken approximately 20 cm above the soil surface</tissue>
    </source>
</reference>
<name>A0A0A9AN56_ARUDO</name>
<organism evidence="1">
    <name type="scientific">Arundo donax</name>
    <name type="common">Giant reed</name>
    <name type="synonym">Donax arundinaceus</name>
    <dbReference type="NCBI Taxonomy" id="35708"/>
    <lineage>
        <taxon>Eukaryota</taxon>
        <taxon>Viridiplantae</taxon>
        <taxon>Streptophyta</taxon>
        <taxon>Embryophyta</taxon>
        <taxon>Tracheophyta</taxon>
        <taxon>Spermatophyta</taxon>
        <taxon>Magnoliopsida</taxon>
        <taxon>Liliopsida</taxon>
        <taxon>Poales</taxon>
        <taxon>Poaceae</taxon>
        <taxon>PACMAD clade</taxon>
        <taxon>Arundinoideae</taxon>
        <taxon>Arundineae</taxon>
        <taxon>Arundo</taxon>
    </lineage>
</organism>
<dbReference type="EMBL" id="GBRH01244781">
    <property type="protein sequence ID" value="JAD53114.1"/>
    <property type="molecule type" value="Transcribed_RNA"/>
</dbReference>
<accession>A0A0A9AN56</accession>
<sequence>MCASSKCFEIDTKLLVDQENIVLTSQGTTHLHNQKRSIMFPMKTNLLWGR</sequence>
<evidence type="ECO:0000313" key="1">
    <source>
        <dbReference type="EMBL" id="JAD53114.1"/>
    </source>
</evidence>